<dbReference type="InterPro" id="IPR018152">
    <property type="entry name" value="SOD_Cu/Zn_BS"/>
</dbReference>
<accession>A0ABX6INU3</accession>
<dbReference type="RefSeq" id="WP_213245079.1">
    <property type="nucleotide sequence ID" value="NZ_CP045806.1"/>
</dbReference>
<comment type="function">
    <text evidence="2">Destroys radicals which are normally produced within the cells and which are toxic to biological systems. May play a role in favoring mycobacterial survival in phagocytes.</text>
</comment>
<proteinExistence type="inferred from homology"/>
<feature type="region of interest" description="Disordered" evidence="4">
    <location>
        <begin position="45"/>
        <end position="81"/>
    </location>
</feature>
<feature type="domain" description="Superoxide dismutase copper/zinc binding" evidence="5">
    <location>
        <begin position="96"/>
        <end position="229"/>
    </location>
</feature>
<comment type="cofactor">
    <cofactor evidence="3">
        <name>Cu cation</name>
        <dbReference type="ChEBI" id="CHEBI:23378"/>
    </cofactor>
    <text evidence="3">Binds 1 copper ion per subunit.</text>
</comment>
<organism evidence="6 7">
    <name type="scientific">Gordonia pseudamarae</name>
    <dbReference type="NCBI Taxonomy" id="2831662"/>
    <lineage>
        <taxon>Bacteria</taxon>
        <taxon>Bacillati</taxon>
        <taxon>Actinomycetota</taxon>
        <taxon>Actinomycetes</taxon>
        <taxon>Mycobacteriales</taxon>
        <taxon>Gordoniaceae</taxon>
        <taxon>Gordonia</taxon>
    </lineage>
</organism>
<gene>
    <name evidence="6" type="ORF">GII31_19800</name>
</gene>
<dbReference type="InterPro" id="IPR024134">
    <property type="entry name" value="SOD_Cu/Zn_/chaperone"/>
</dbReference>
<protein>
    <recommendedName>
        <fullName evidence="3">Superoxide dismutase [Cu-Zn]</fullName>
        <ecNumber evidence="3">1.15.1.1</ecNumber>
    </recommendedName>
</protein>
<reference evidence="6" key="1">
    <citation type="journal article" date="2021" name="Nat. Microbiol.">
        <title>Cocultivation of an ultrasmall environmental parasitic bacterium with lytic ability against bacteria associated with wastewater foams.</title>
        <authorList>
            <person name="Batinovic S."/>
            <person name="Rose J.J.A."/>
            <person name="Ratcliffe J."/>
            <person name="Seviour R.J."/>
            <person name="Petrovski S."/>
        </authorList>
    </citation>
    <scope>NUCLEOTIDE SEQUENCE</scope>
    <source>
        <strain evidence="6">CON9</strain>
    </source>
</reference>
<name>A0ABX6INU3_9ACTN</name>
<dbReference type="InterPro" id="IPR036423">
    <property type="entry name" value="SOD-like_Cu/Zn_dom_sf"/>
</dbReference>
<evidence type="ECO:0000313" key="7">
    <source>
        <dbReference type="Proteomes" id="UP001059836"/>
    </source>
</evidence>
<feature type="compositionally biased region" description="Basic and acidic residues" evidence="4">
    <location>
        <begin position="232"/>
        <end position="265"/>
    </location>
</feature>
<comment type="cofactor">
    <cofactor evidence="3">
        <name>Zn(2+)</name>
        <dbReference type="ChEBI" id="CHEBI:29105"/>
    </cofactor>
    <text evidence="3">Binds 1 zinc ion per subunit.</text>
</comment>
<keyword evidence="3" id="KW-0560">Oxidoreductase</keyword>
<dbReference type="PROSITE" id="PS00332">
    <property type="entry name" value="SOD_CU_ZN_2"/>
    <property type="match status" value="1"/>
</dbReference>
<feature type="compositionally biased region" description="Polar residues" evidence="4">
    <location>
        <begin position="56"/>
        <end position="67"/>
    </location>
</feature>
<dbReference type="EC" id="1.15.1.1" evidence="3"/>
<evidence type="ECO:0000256" key="2">
    <source>
        <dbReference type="ARBA" id="ARBA00024900"/>
    </source>
</evidence>
<evidence type="ECO:0000256" key="3">
    <source>
        <dbReference type="RuleBase" id="RU000393"/>
    </source>
</evidence>
<keyword evidence="3" id="KW-0479">Metal-binding</keyword>
<dbReference type="Gene3D" id="2.60.40.200">
    <property type="entry name" value="Superoxide dismutase, copper/zinc binding domain"/>
    <property type="match status" value="1"/>
</dbReference>
<evidence type="ECO:0000256" key="4">
    <source>
        <dbReference type="SAM" id="MobiDB-lite"/>
    </source>
</evidence>
<comment type="similarity">
    <text evidence="1 3">Belongs to the Cu-Zn superoxide dismutase family.</text>
</comment>
<feature type="region of interest" description="Disordered" evidence="4">
    <location>
        <begin position="229"/>
        <end position="265"/>
    </location>
</feature>
<dbReference type="Pfam" id="PF00080">
    <property type="entry name" value="Sod_Cu"/>
    <property type="match status" value="1"/>
</dbReference>
<dbReference type="PANTHER" id="PTHR10003">
    <property type="entry name" value="SUPEROXIDE DISMUTASE CU-ZN -RELATED"/>
    <property type="match status" value="1"/>
</dbReference>
<dbReference type="InterPro" id="IPR001424">
    <property type="entry name" value="SOD_Cu_Zn_dom"/>
</dbReference>
<keyword evidence="3" id="KW-0862">Zinc</keyword>
<evidence type="ECO:0000259" key="5">
    <source>
        <dbReference type="Pfam" id="PF00080"/>
    </source>
</evidence>
<keyword evidence="7" id="KW-1185">Reference proteome</keyword>
<dbReference type="SUPFAM" id="SSF49329">
    <property type="entry name" value="Cu,Zn superoxide dismutase-like"/>
    <property type="match status" value="1"/>
</dbReference>
<dbReference type="EMBL" id="CP045809">
    <property type="protein sequence ID" value="QHN36808.1"/>
    <property type="molecule type" value="Genomic_DNA"/>
</dbReference>
<dbReference type="Proteomes" id="UP001059836">
    <property type="component" value="Chromosome"/>
</dbReference>
<sequence>MSASSHLATPESPVAALAPAVGRRRTARVVAVIAAAGAIGAGLSACSPDEEASDAPYTTPSVVTGNQAPPGDVSGVDGHSGKATAELKDAEGKSVGTATFTSLGDAVKVAVVVSGLPAGFHGMHLHANGECKASGAEPFTSAGGHLQVDGNTGHPASGDLVSINVLEDGSGETSTTTDKVTLEQVAGTSIIIHADPDNFGNIPTRYAAEPDERTLTTGDAGSRIACGVIEAVEEHGDSHESDSHESDGHESDGDESGSHESGEHE</sequence>
<evidence type="ECO:0000256" key="1">
    <source>
        <dbReference type="ARBA" id="ARBA00010457"/>
    </source>
</evidence>
<keyword evidence="3" id="KW-0186">Copper</keyword>
<comment type="catalytic activity">
    <reaction evidence="3">
        <text>2 superoxide + 2 H(+) = H2O2 + O2</text>
        <dbReference type="Rhea" id="RHEA:20696"/>
        <dbReference type="ChEBI" id="CHEBI:15378"/>
        <dbReference type="ChEBI" id="CHEBI:15379"/>
        <dbReference type="ChEBI" id="CHEBI:16240"/>
        <dbReference type="ChEBI" id="CHEBI:18421"/>
        <dbReference type="EC" id="1.15.1.1"/>
    </reaction>
</comment>
<evidence type="ECO:0000313" key="6">
    <source>
        <dbReference type="EMBL" id="QHN36808.1"/>
    </source>
</evidence>